<dbReference type="GeneID" id="108733156"/>
<evidence type="ECO:0000313" key="3">
    <source>
        <dbReference type="RefSeq" id="XP_025836955.1"/>
    </source>
</evidence>
<evidence type="ECO:0000259" key="1">
    <source>
        <dbReference type="SMART" id="SM00717"/>
    </source>
</evidence>
<dbReference type="Proteomes" id="UP000192223">
    <property type="component" value="Unplaced"/>
</dbReference>
<proteinExistence type="predicted"/>
<name>A0A7F5RMB4_AGRPL</name>
<accession>A0A7F5RMB4</accession>
<dbReference type="Pfam" id="PF00249">
    <property type="entry name" value="Myb_DNA-binding"/>
    <property type="match status" value="1"/>
</dbReference>
<dbReference type="AlphaFoldDB" id="A0A7F5RMB4"/>
<feature type="domain" description="Myb-like" evidence="1">
    <location>
        <begin position="1"/>
        <end position="50"/>
    </location>
</feature>
<dbReference type="InParanoid" id="A0A7F5RMB4"/>
<dbReference type="SMART" id="SM00717">
    <property type="entry name" value="SANT"/>
    <property type="match status" value="1"/>
</dbReference>
<dbReference type="KEGG" id="apln:108733156"/>
<evidence type="ECO:0000313" key="2">
    <source>
        <dbReference type="Proteomes" id="UP000192223"/>
    </source>
</evidence>
<dbReference type="CDD" id="cd00167">
    <property type="entry name" value="SANT"/>
    <property type="match status" value="1"/>
</dbReference>
<dbReference type="OrthoDB" id="10250004at2759"/>
<dbReference type="RefSeq" id="XP_025836955.1">
    <property type="nucleotide sequence ID" value="XM_025981170.1"/>
</dbReference>
<dbReference type="InterPro" id="IPR001005">
    <property type="entry name" value="SANT/Myb"/>
</dbReference>
<sequence length="221" mass="25097">MATGWSIEQKQQLLAALQKHGATDPFVIASEIPGRTVVDVQLMMKKYERLALQKMDVPKSCKAPLDQWIETIQWTAKQPLNVSCVSKALKYIALFEPHQPSLINLPDSYELLADLSSGMSAKNVSNETAFFLRKCLYQLSVKIKNDSTDEEEEFLENFKAEKLEYKKTYGKRKATDPDPVMNPLLNNLVVPRKLLKKSTDVILEETEGITTNKQIPIQKLK</sequence>
<organism evidence="2 3">
    <name type="scientific">Agrilus planipennis</name>
    <name type="common">Emerald ash borer</name>
    <name type="synonym">Agrilus marcopoli</name>
    <dbReference type="NCBI Taxonomy" id="224129"/>
    <lineage>
        <taxon>Eukaryota</taxon>
        <taxon>Metazoa</taxon>
        <taxon>Ecdysozoa</taxon>
        <taxon>Arthropoda</taxon>
        <taxon>Hexapoda</taxon>
        <taxon>Insecta</taxon>
        <taxon>Pterygota</taxon>
        <taxon>Neoptera</taxon>
        <taxon>Endopterygota</taxon>
        <taxon>Coleoptera</taxon>
        <taxon>Polyphaga</taxon>
        <taxon>Elateriformia</taxon>
        <taxon>Buprestoidea</taxon>
        <taxon>Buprestidae</taxon>
        <taxon>Agrilinae</taxon>
        <taxon>Agrilus</taxon>
    </lineage>
</organism>
<keyword evidence="2" id="KW-1185">Reference proteome</keyword>
<protein>
    <submittedName>
        <fullName evidence="3">Uncharacterized protein LOC108733156</fullName>
    </submittedName>
</protein>
<gene>
    <name evidence="3" type="primary">LOC108733156</name>
</gene>
<reference evidence="3" key="1">
    <citation type="submission" date="2025-08" db="UniProtKB">
        <authorList>
            <consortium name="RefSeq"/>
        </authorList>
    </citation>
    <scope>IDENTIFICATION</scope>
    <source>
        <tissue evidence="3">Entire body</tissue>
    </source>
</reference>